<dbReference type="InterPro" id="IPR001791">
    <property type="entry name" value="Laminin_G"/>
</dbReference>
<reference evidence="9" key="1">
    <citation type="submission" date="2020-07" db="EMBL/GenBank/DDBJ databases">
        <title>The High-quality genome of the commercially important snow crab, Chionoecetes opilio.</title>
        <authorList>
            <person name="Jeong J.-H."/>
            <person name="Ryu S."/>
        </authorList>
    </citation>
    <scope>NUCLEOTIDE SEQUENCE</scope>
    <source>
        <strain evidence="9">MADBK_172401_WGS</strain>
        <tissue evidence="9">Digestive gland</tissue>
    </source>
</reference>
<feature type="domain" description="Laminin G" evidence="6">
    <location>
        <begin position="153"/>
        <end position="354"/>
    </location>
</feature>
<dbReference type="InterPro" id="IPR036056">
    <property type="entry name" value="Fibrinogen-like_C"/>
</dbReference>
<dbReference type="SMART" id="SM00131">
    <property type="entry name" value="KU"/>
    <property type="match status" value="2"/>
</dbReference>
<dbReference type="CDD" id="cd00109">
    <property type="entry name" value="Kunitz-type"/>
    <property type="match status" value="2"/>
</dbReference>
<dbReference type="Gene3D" id="2.60.120.200">
    <property type="match status" value="6"/>
</dbReference>
<dbReference type="SUPFAM" id="SSF56496">
    <property type="entry name" value="Fibrinogen C-terminal domain-like"/>
    <property type="match status" value="1"/>
</dbReference>
<dbReference type="CDD" id="cd00054">
    <property type="entry name" value="EGF_CA"/>
    <property type="match status" value="1"/>
</dbReference>
<feature type="region of interest" description="Disordered" evidence="5">
    <location>
        <begin position="1"/>
        <end position="26"/>
    </location>
</feature>
<dbReference type="CDD" id="cd00110">
    <property type="entry name" value="LamG"/>
    <property type="match status" value="5"/>
</dbReference>
<dbReference type="GO" id="GO:0004867">
    <property type="term" value="F:serine-type endopeptidase inhibitor activity"/>
    <property type="evidence" value="ECO:0007669"/>
    <property type="project" value="UniProtKB-KW"/>
</dbReference>
<evidence type="ECO:0000256" key="5">
    <source>
        <dbReference type="SAM" id="MobiDB-lite"/>
    </source>
</evidence>
<evidence type="ECO:0000256" key="1">
    <source>
        <dbReference type="ARBA" id="ARBA00022690"/>
    </source>
</evidence>
<keyword evidence="2" id="KW-0722">Serine protease inhibitor</keyword>
<dbReference type="EMBL" id="JACEEZ010003598">
    <property type="protein sequence ID" value="KAG0727256.1"/>
    <property type="molecule type" value="Genomic_DNA"/>
</dbReference>
<evidence type="ECO:0000256" key="3">
    <source>
        <dbReference type="ARBA" id="ARBA00023157"/>
    </source>
</evidence>
<feature type="domain" description="EGF-like" evidence="7">
    <location>
        <begin position="1242"/>
        <end position="1279"/>
    </location>
</feature>
<dbReference type="InterPro" id="IPR013320">
    <property type="entry name" value="ConA-like_dom_sf"/>
</dbReference>
<dbReference type="SUPFAM" id="SSF49899">
    <property type="entry name" value="Concanavalin A-like lectins/glucanases"/>
    <property type="match status" value="6"/>
</dbReference>
<dbReference type="Gene3D" id="2.10.25.10">
    <property type="entry name" value="Laminin"/>
    <property type="match status" value="2"/>
</dbReference>
<accession>A0A8J4YNK2</accession>
<evidence type="ECO:0000259" key="7">
    <source>
        <dbReference type="PROSITE" id="PS50026"/>
    </source>
</evidence>
<dbReference type="Gene3D" id="2.60.120.1000">
    <property type="match status" value="1"/>
</dbReference>
<organism evidence="9 10">
    <name type="scientific">Chionoecetes opilio</name>
    <name type="common">Atlantic snow crab</name>
    <name type="synonym">Cancer opilio</name>
    <dbReference type="NCBI Taxonomy" id="41210"/>
    <lineage>
        <taxon>Eukaryota</taxon>
        <taxon>Metazoa</taxon>
        <taxon>Ecdysozoa</taxon>
        <taxon>Arthropoda</taxon>
        <taxon>Crustacea</taxon>
        <taxon>Multicrustacea</taxon>
        <taxon>Malacostraca</taxon>
        <taxon>Eumalacostraca</taxon>
        <taxon>Eucarida</taxon>
        <taxon>Decapoda</taxon>
        <taxon>Pleocyemata</taxon>
        <taxon>Brachyura</taxon>
        <taxon>Eubrachyura</taxon>
        <taxon>Majoidea</taxon>
        <taxon>Majidae</taxon>
        <taxon>Chionoecetes</taxon>
    </lineage>
</organism>
<evidence type="ECO:0000259" key="8">
    <source>
        <dbReference type="PROSITE" id="PS50279"/>
    </source>
</evidence>
<keyword evidence="1" id="KW-0646">Protease inhibitor</keyword>
<dbReference type="Pfam" id="PF00054">
    <property type="entry name" value="Laminin_G_1"/>
    <property type="match status" value="2"/>
</dbReference>
<dbReference type="InterPro" id="IPR002223">
    <property type="entry name" value="Kunitz_BPTI"/>
</dbReference>
<dbReference type="Pfam" id="PF02210">
    <property type="entry name" value="Laminin_G_2"/>
    <property type="match status" value="3"/>
</dbReference>
<evidence type="ECO:0000259" key="6">
    <source>
        <dbReference type="PROSITE" id="PS50025"/>
    </source>
</evidence>
<keyword evidence="3" id="KW-1015">Disulfide bond</keyword>
<dbReference type="Gene3D" id="4.10.410.10">
    <property type="entry name" value="Pancreatic trypsin inhibitor Kunitz domain"/>
    <property type="match status" value="2"/>
</dbReference>
<evidence type="ECO:0000313" key="9">
    <source>
        <dbReference type="EMBL" id="KAG0727256.1"/>
    </source>
</evidence>
<feature type="domain" description="Laminin G" evidence="6">
    <location>
        <begin position="1063"/>
        <end position="1241"/>
    </location>
</feature>
<dbReference type="InterPro" id="IPR036880">
    <property type="entry name" value="Kunitz_BPTI_sf"/>
</dbReference>
<comment type="caution">
    <text evidence="4">Lacks conserved residue(s) required for the propagation of feature annotation.</text>
</comment>
<protein>
    <submittedName>
        <fullName evidence="9">Contactin-associated protein like 5-3</fullName>
    </submittedName>
</protein>
<dbReference type="FunFam" id="4.10.410.10:FF:000020">
    <property type="entry name" value="Collagen, type VI, alpha 3"/>
    <property type="match status" value="1"/>
</dbReference>
<dbReference type="PROSITE" id="PS00280">
    <property type="entry name" value="BPTI_KUNITZ_1"/>
    <property type="match status" value="2"/>
</dbReference>
<dbReference type="InterPro" id="IPR050372">
    <property type="entry name" value="Neurexin-related_CASP"/>
</dbReference>
<evidence type="ECO:0000256" key="2">
    <source>
        <dbReference type="ARBA" id="ARBA00022900"/>
    </source>
</evidence>
<keyword evidence="4" id="KW-0245">EGF-like domain</keyword>
<dbReference type="SUPFAM" id="SSF57362">
    <property type="entry name" value="BPTI-like"/>
    <property type="match status" value="2"/>
</dbReference>
<dbReference type="PRINTS" id="PR00759">
    <property type="entry name" value="BASICPTASE"/>
</dbReference>
<dbReference type="InterPro" id="IPR000742">
    <property type="entry name" value="EGF"/>
</dbReference>
<feature type="compositionally biased region" description="Acidic residues" evidence="5">
    <location>
        <begin position="7"/>
        <end position="19"/>
    </location>
</feature>
<evidence type="ECO:0000256" key="4">
    <source>
        <dbReference type="PROSITE-ProRule" id="PRU00076"/>
    </source>
</evidence>
<feature type="domain" description="Laminin G" evidence="6">
    <location>
        <begin position="400"/>
        <end position="644"/>
    </location>
</feature>
<dbReference type="GO" id="GO:0016020">
    <property type="term" value="C:membrane"/>
    <property type="evidence" value="ECO:0007669"/>
    <property type="project" value="UniProtKB-SubCell"/>
</dbReference>
<feature type="domain" description="Laminin G" evidence="6">
    <location>
        <begin position="1288"/>
        <end position="1499"/>
    </location>
</feature>
<gene>
    <name evidence="9" type="primary">Cntnap5c</name>
    <name evidence="9" type="ORF">GWK47_035058</name>
</gene>
<dbReference type="SMART" id="SM00181">
    <property type="entry name" value="EGF"/>
    <property type="match status" value="4"/>
</dbReference>
<sequence>MGHDEAMNPDDNADILPEESPEKDFVVPEEELQLPTDGLITGVKERPEEATEEPVPQGASGAVAHVMIPVYKIPKSCTQPPDPGVCRGYFPMFYFDPMTRTCLQFVYGGCRGNSNAYKTAEECFEKCHPVGYTRKGGKDKNDYLTLKGGKGDKVFTFLGHDAALKVDDASIAELSVRNVYQVEFFFRTDSPHGLIAFMRQTSVPPEVGNRKVQLYVFLRRGHLGVTHIYCHHKETFLMSKGGLQGGNWHSSLVKIDAATGRLILEVDGIQETFTINGLKGTPHYGSYENATFTSRLWIGGVFDEEISQEVMVDRTPSFHGCLKKIAVMSGATSEAIVWHKGLRSSSHRGVMERCRTNCKDRFRNMCSPNSNCVEHFDHSTCNCFGSGMDGRRCTQQDIPILSLSNDGHVVHRLYEWMDRVHTHTNFISLEFRTRFTDSILFYGSADYPEKQYLAASLTAAGTVYVEANLGGGAVGLEFGERLNTGTWNTLTLIHQHNRIQVHLNSRLYDTLIVPGETRYFHLDPDFYIGSAPNLTRTCGLRHDIGTQEGYECQGGQMRYYYDVHDAECHLFNYTGCGGNGNNFQTYDACINTCRFPGLRSMHSFLGCMRNLYINDISVLWELKEHNKTTRYRGATQLSPLTDTCKDREQMALLTLSTERAHVNLTNPDPANFRIAVSFRPTKPRGVVASGYVDVMDNRTEWEIRHDQHHVSFVIQDKLMHVKPSTKITIGNWQFVEVSYKRGSVVVRVNQKTVSDKPKSPLTFLPSVTLGLSPSHEYPGLVGCVRKVELGQERAELRSLAGTDVAQKDVIYDACRVLGPCERPGSCEHGGTCTLDDDDEVLCNCTDTGYTGKTCHFSLYKTSCEQYRHIGYNTSGVYKIDVDGNGPLPPAFVRCDFNPVTGLTSTIVENNLPERYGVRGPDLGNLKVDVQYRDFNTEMLQALVTKSESCMQKVRYDCRRSPLKLTTHTWFGSPSDTHFTRFGSQVPGLCRCKEIGACGRADVACNCDAADGLARFDAAEIRDPTLLPLTSMVFLEDQEAMKEESEGRITLGPLTCTKKATVEQTVSFSKSNVFLEVPAWRDGSLAFSFKTTSARAVIAFQPADHPNHAAFRIALLGDKEVEFMYSYHGMHHRHSLHTLRRLNTGEWQQVLVDIHRRQLRFLVNSEQKLIDIEDDANLGVLDGSMFLGGMPEKQRTCMCMSEEPEEELGSLKGCIRDLTLNNEAVDLERYVRAAPVGVSASCQPACSPNPCMNGAECIESWGSYECVCKNPLAHLGTNCEINLNEDGVTFTTQESKIKYFENKTLDVATESLLNTTSLLLNFRTHATQGLILFTYDYLHNFLQLHLASPTQLVLLFNAGKTAMTLNVETTGEVVLNGGQSVQVVLERDTSTTSLSVYTSGTFFNASLDAGLLLLQDADYEQFPFGESTPLPAMVYYPHSFTRPGYFFKVYVGSANDPQWDVRTELPGFVGCVRGLQVNSVPLSLRRLLDEHPSEGVKKECSMVCDLQPCLNGGTCMEDFLYPSNFRCDCSDTSYSGSVCSTETAYTFHGRQWLSRDAPTSPLKENMVLELAFSASVRHPRTQVVAFLRSTSAAPAHDFLLVAVEADGAVVVRALLDALTPATTLAARAAPVGGTNAFSGHRHVVRVEWRSDGLRVTVDRRVLEVVEEEIVSFTADESPSPRGLYLGGIEEGVDSRLLDYDNFHGCISNVIISNAGGKVYPLQEYQENDLHISSLGLPAAGTCAGFPVMPAMVMLYQAKKDVAPVQGGEWSVRAAQREAFAAPPLLAAVKRDTPMDNGKTPPQGTLPC</sequence>
<feature type="domain" description="BPTI/Kunitz inhibitor" evidence="8">
    <location>
        <begin position="538"/>
        <end position="593"/>
    </location>
</feature>
<feature type="domain" description="Laminin G" evidence="6">
    <location>
        <begin position="1541"/>
        <end position="1741"/>
    </location>
</feature>
<dbReference type="Pfam" id="PF00014">
    <property type="entry name" value="Kunitz_BPTI"/>
    <property type="match status" value="2"/>
</dbReference>
<dbReference type="InterPro" id="IPR020901">
    <property type="entry name" value="Prtase_inh_Kunz-CS"/>
</dbReference>
<dbReference type="PROSITE" id="PS50026">
    <property type="entry name" value="EGF_3"/>
    <property type="match status" value="3"/>
</dbReference>
<dbReference type="Proteomes" id="UP000770661">
    <property type="component" value="Unassembled WGS sequence"/>
</dbReference>
<dbReference type="PANTHER" id="PTHR15036">
    <property type="entry name" value="PIKACHURIN-LIKE PROTEIN"/>
    <property type="match status" value="1"/>
</dbReference>
<feature type="domain" description="EGF-like" evidence="7">
    <location>
        <begin position="816"/>
        <end position="855"/>
    </location>
</feature>
<feature type="domain" description="Laminin G" evidence="6">
    <location>
        <begin position="651"/>
        <end position="814"/>
    </location>
</feature>
<keyword evidence="10" id="KW-1185">Reference proteome</keyword>
<name>A0A8J4YNK2_CHIOP</name>
<feature type="domain" description="BPTI/Kunitz inhibitor" evidence="8">
    <location>
        <begin position="77"/>
        <end position="127"/>
    </location>
</feature>
<comment type="caution">
    <text evidence="9">The sequence shown here is derived from an EMBL/GenBank/DDBJ whole genome shotgun (WGS) entry which is preliminary data.</text>
</comment>
<proteinExistence type="predicted"/>
<dbReference type="PROSITE" id="PS50279">
    <property type="entry name" value="BPTI_KUNITZ_2"/>
    <property type="match status" value="2"/>
</dbReference>
<dbReference type="PANTHER" id="PTHR15036:SF85">
    <property type="entry name" value="SP2353, ISOFORM A"/>
    <property type="match status" value="1"/>
</dbReference>
<dbReference type="Pfam" id="PF00008">
    <property type="entry name" value="EGF"/>
    <property type="match status" value="1"/>
</dbReference>
<evidence type="ECO:0000313" key="10">
    <source>
        <dbReference type="Proteomes" id="UP000770661"/>
    </source>
</evidence>
<dbReference type="OrthoDB" id="5989513at2759"/>
<feature type="domain" description="EGF-like" evidence="7">
    <location>
        <begin position="1500"/>
        <end position="1539"/>
    </location>
</feature>
<dbReference type="PROSITE" id="PS50025">
    <property type="entry name" value="LAM_G_DOMAIN"/>
    <property type="match status" value="6"/>
</dbReference>
<dbReference type="SMART" id="SM00282">
    <property type="entry name" value="LamG"/>
    <property type="match status" value="6"/>
</dbReference>